<evidence type="ECO:0000313" key="11">
    <source>
        <dbReference type="Proteomes" id="UP000176389"/>
    </source>
</evidence>
<dbReference type="STRING" id="1802596.A2Z11_00610"/>
<keyword evidence="7 9" id="KW-0472">Membrane</keyword>
<reference evidence="10 11" key="1">
    <citation type="journal article" date="2016" name="Nat. Commun.">
        <title>Thousands of microbial genomes shed light on interconnected biogeochemical processes in an aquifer system.</title>
        <authorList>
            <person name="Anantharaman K."/>
            <person name="Brown C.T."/>
            <person name="Hug L.A."/>
            <person name="Sharon I."/>
            <person name="Castelle C.J."/>
            <person name="Probst A.J."/>
            <person name="Thomas B.C."/>
            <person name="Singh A."/>
            <person name="Wilkins M.J."/>
            <person name="Karaoz U."/>
            <person name="Brodie E.L."/>
            <person name="Williams K.H."/>
            <person name="Hubbard S.S."/>
            <person name="Banfield J.F."/>
        </authorList>
    </citation>
    <scope>NUCLEOTIDE SEQUENCE [LARGE SCALE GENOMIC DNA]</scope>
</reference>
<sequence length="220" mass="22771">MNKEATPYLAELLGTFGFVFVAAGSIAANSASADSIGIIGIALAQGVALLAFIYAFNHISGAHLNPAITISLWITKRMEGSVAAGYVIAQLAGAVLAGIFVEGFFGDARAAVPQLVSVDPTFAVLIEAVLTFVLVLVFFGIIVDRRSHTSHAGLALGLVFTGLVLVGFSLTGAAINPAKAFGPAFVGNLWTNQLVYWVGPILGGIAAALTYEYGILRSKN</sequence>
<dbReference type="AlphaFoldDB" id="A0A1G1WEA5"/>
<keyword evidence="3 8" id="KW-0813">Transport</keyword>
<feature type="transmembrane region" description="Helical" evidence="9">
    <location>
        <begin position="12"/>
        <end position="30"/>
    </location>
</feature>
<protein>
    <recommendedName>
        <fullName evidence="12">Aquaporin</fullName>
    </recommendedName>
</protein>
<dbReference type="InterPro" id="IPR034294">
    <property type="entry name" value="Aquaporin_transptr"/>
</dbReference>
<evidence type="ECO:0000256" key="1">
    <source>
        <dbReference type="ARBA" id="ARBA00004651"/>
    </source>
</evidence>
<evidence type="ECO:0000313" key="10">
    <source>
        <dbReference type="EMBL" id="OGY25810.1"/>
    </source>
</evidence>
<dbReference type="InterPro" id="IPR023271">
    <property type="entry name" value="Aquaporin-like"/>
</dbReference>
<dbReference type="SUPFAM" id="SSF81338">
    <property type="entry name" value="Aquaporin-like"/>
    <property type="match status" value="1"/>
</dbReference>
<feature type="transmembrane region" description="Helical" evidence="9">
    <location>
        <begin position="80"/>
        <end position="101"/>
    </location>
</feature>
<keyword evidence="6 9" id="KW-1133">Transmembrane helix</keyword>
<feature type="transmembrane region" description="Helical" evidence="9">
    <location>
        <begin position="195"/>
        <end position="216"/>
    </location>
</feature>
<gene>
    <name evidence="10" type="ORF">A2Z11_00610</name>
</gene>
<dbReference type="EMBL" id="MHCS01000038">
    <property type="protein sequence ID" value="OGY25810.1"/>
    <property type="molecule type" value="Genomic_DNA"/>
</dbReference>
<dbReference type="InterPro" id="IPR000425">
    <property type="entry name" value="MIP"/>
</dbReference>
<dbReference type="Proteomes" id="UP000176389">
    <property type="component" value="Unassembled WGS sequence"/>
</dbReference>
<keyword evidence="4" id="KW-1003">Cell membrane</keyword>
<dbReference type="PROSITE" id="PS00221">
    <property type="entry name" value="MIP"/>
    <property type="match status" value="1"/>
</dbReference>
<feature type="transmembrane region" description="Helical" evidence="9">
    <location>
        <begin position="121"/>
        <end position="142"/>
    </location>
</feature>
<dbReference type="PRINTS" id="PR00783">
    <property type="entry name" value="MINTRINSICP"/>
</dbReference>
<evidence type="ECO:0000256" key="7">
    <source>
        <dbReference type="ARBA" id="ARBA00023136"/>
    </source>
</evidence>
<evidence type="ECO:0008006" key="12">
    <source>
        <dbReference type="Google" id="ProtNLM"/>
    </source>
</evidence>
<dbReference type="InterPro" id="IPR022357">
    <property type="entry name" value="MIP_CS"/>
</dbReference>
<accession>A0A1G1WEA5</accession>
<dbReference type="GO" id="GO:0015250">
    <property type="term" value="F:water channel activity"/>
    <property type="evidence" value="ECO:0007669"/>
    <property type="project" value="TreeGrafter"/>
</dbReference>
<evidence type="ECO:0000256" key="2">
    <source>
        <dbReference type="ARBA" id="ARBA00006175"/>
    </source>
</evidence>
<evidence type="ECO:0000256" key="8">
    <source>
        <dbReference type="RuleBase" id="RU000477"/>
    </source>
</evidence>
<name>A0A1G1WEA5_9BACT</name>
<dbReference type="PANTHER" id="PTHR19139">
    <property type="entry name" value="AQUAPORIN TRANSPORTER"/>
    <property type="match status" value="1"/>
</dbReference>
<comment type="subcellular location">
    <subcellularLocation>
        <location evidence="1">Cell membrane</location>
        <topology evidence="1">Multi-pass membrane protein</topology>
    </subcellularLocation>
</comment>
<proteinExistence type="inferred from homology"/>
<evidence type="ECO:0000256" key="9">
    <source>
        <dbReference type="SAM" id="Phobius"/>
    </source>
</evidence>
<comment type="caution">
    <text evidence="10">The sequence shown here is derived from an EMBL/GenBank/DDBJ whole genome shotgun (WGS) entry which is preliminary data.</text>
</comment>
<keyword evidence="5 8" id="KW-0812">Transmembrane</keyword>
<evidence type="ECO:0000256" key="5">
    <source>
        <dbReference type="ARBA" id="ARBA00022692"/>
    </source>
</evidence>
<evidence type="ECO:0000256" key="4">
    <source>
        <dbReference type="ARBA" id="ARBA00022475"/>
    </source>
</evidence>
<evidence type="ECO:0000256" key="6">
    <source>
        <dbReference type="ARBA" id="ARBA00022989"/>
    </source>
</evidence>
<dbReference type="Pfam" id="PF00230">
    <property type="entry name" value="MIP"/>
    <property type="match status" value="1"/>
</dbReference>
<organism evidence="10 11">
    <name type="scientific">Candidatus Woykebacteria bacterium RBG_16_43_9</name>
    <dbReference type="NCBI Taxonomy" id="1802596"/>
    <lineage>
        <taxon>Bacteria</taxon>
        <taxon>Candidatus Woykeibacteriota</taxon>
    </lineage>
</organism>
<dbReference type="Gene3D" id="1.20.1080.10">
    <property type="entry name" value="Glycerol uptake facilitator protein"/>
    <property type="match status" value="1"/>
</dbReference>
<feature type="transmembrane region" description="Helical" evidence="9">
    <location>
        <begin position="154"/>
        <end position="175"/>
    </location>
</feature>
<comment type="similarity">
    <text evidence="2 8">Belongs to the MIP/aquaporin (TC 1.A.8) family.</text>
</comment>
<dbReference type="GO" id="GO:0005886">
    <property type="term" value="C:plasma membrane"/>
    <property type="evidence" value="ECO:0007669"/>
    <property type="project" value="UniProtKB-SubCell"/>
</dbReference>
<evidence type="ECO:0000256" key="3">
    <source>
        <dbReference type="ARBA" id="ARBA00022448"/>
    </source>
</evidence>
<feature type="transmembrane region" description="Helical" evidence="9">
    <location>
        <begin position="36"/>
        <end position="59"/>
    </location>
</feature>
<dbReference type="PANTHER" id="PTHR19139:SF199">
    <property type="entry name" value="MIP17260P"/>
    <property type="match status" value="1"/>
</dbReference>